<reference evidence="3" key="1">
    <citation type="journal article" date="2018" name="Gigascience">
        <title>Genome assembly of the Pink Ipe (Handroanthus impetiginosus, Bignoniaceae), a highly valued, ecologically keystone Neotropical timber forest tree.</title>
        <authorList>
            <person name="Silva-Junior O.B."/>
            <person name="Grattapaglia D."/>
            <person name="Novaes E."/>
            <person name="Collevatti R.G."/>
        </authorList>
    </citation>
    <scope>NUCLEOTIDE SEQUENCE [LARGE SCALE GENOMIC DNA]</scope>
    <source>
        <strain evidence="3">cv. UFG-1</strain>
    </source>
</reference>
<sequence>MYKLISHHHTFRFISQENFLPLGEKKKEKKQPKSMHQSLNLQNSLPDDIALKIASSLEVVDVCSLGSCSRFWRELCGSDCVWKGLCKDRWPGLSVDETSAAFQSDYNEVDQDLDSNSKGWKGYYISKHCEMAEKAALVADFVERALAFESIEVGNYLKVIDLLQSLQFGFQDVQMFLLKPNLNVLLNLVGLHYCIVWLGVPADNVIKALDTSQVSQRQVSVQWWKLGRWFYGFRLRDEFHCRNISLGELATCNEEVLGVLRRGAIHEVIRVQISAAKPSHTSWSSQVAQV</sequence>
<dbReference type="InterPro" id="IPR001810">
    <property type="entry name" value="F-box_dom"/>
</dbReference>
<dbReference type="InterPro" id="IPR036047">
    <property type="entry name" value="F-box-like_dom_sf"/>
</dbReference>
<dbReference type="Pfam" id="PF12937">
    <property type="entry name" value="F-box-like"/>
    <property type="match status" value="1"/>
</dbReference>
<dbReference type="PROSITE" id="PS50181">
    <property type="entry name" value="FBOX"/>
    <property type="match status" value="1"/>
</dbReference>
<proteinExistence type="predicted"/>
<dbReference type="GO" id="GO:0019005">
    <property type="term" value="C:SCF ubiquitin ligase complex"/>
    <property type="evidence" value="ECO:0007669"/>
    <property type="project" value="TreeGrafter"/>
</dbReference>
<evidence type="ECO:0000313" key="2">
    <source>
        <dbReference type="EMBL" id="PIN16038.1"/>
    </source>
</evidence>
<dbReference type="SUPFAM" id="SSF81383">
    <property type="entry name" value="F-box domain"/>
    <property type="match status" value="1"/>
</dbReference>
<protein>
    <recommendedName>
        <fullName evidence="1">F-box domain-containing protein</fullName>
    </recommendedName>
</protein>
<accession>A0A2G9HEW0</accession>
<evidence type="ECO:0000259" key="1">
    <source>
        <dbReference type="PROSITE" id="PS50181"/>
    </source>
</evidence>
<feature type="domain" description="F-box" evidence="1">
    <location>
        <begin position="39"/>
        <end position="85"/>
    </location>
</feature>
<dbReference type="PANTHER" id="PTHR16008">
    <property type="entry name" value="F-BOX ONLY PROTEIN 4"/>
    <property type="match status" value="1"/>
</dbReference>
<dbReference type="Proteomes" id="UP000231279">
    <property type="component" value="Unassembled WGS sequence"/>
</dbReference>
<dbReference type="AlphaFoldDB" id="A0A2G9HEW0"/>
<gene>
    <name evidence="2" type="ORF">CDL12_11307</name>
</gene>
<organism evidence="2 3">
    <name type="scientific">Handroanthus impetiginosus</name>
    <dbReference type="NCBI Taxonomy" id="429701"/>
    <lineage>
        <taxon>Eukaryota</taxon>
        <taxon>Viridiplantae</taxon>
        <taxon>Streptophyta</taxon>
        <taxon>Embryophyta</taxon>
        <taxon>Tracheophyta</taxon>
        <taxon>Spermatophyta</taxon>
        <taxon>Magnoliopsida</taxon>
        <taxon>eudicotyledons</taxon>
        <taxon>Gunneridae</taxon>
        <taxon>Pentapetalae</taxon>
        <taxon>asterids</taxon>
        <taxon>lamiids</taxon>
        <taxon>Lamiales</taxon>
        <taxon>Bignoniaceae</taxon>
        <taxon>Crescentiina</taxon>
        <taxon>Tabebuia alliance</taxon>
        <taxon>Handroanthus</taxon>
    </lineage>
</organism>
<name>A0A2G9HEW0_9LAMI</name>
<dbReference type="InterPro" id="IPR039588">
    <property type="entry name" value="FBXO4"/>
</dbReference>
<dbReference type="PANTHER" id="PTHR16008:SF4">
    <property type="entry name" value="F-BOX ONLY PROTEIN 4"/>
    <property type="match status" value="1"/>
</dbReference>
<comment type="caution">
    <text evidence="2">The sequence shown here is derived from an EMBL/GenBank/DDBJ whole genome shotgun (WGS) entry which is preliminary data.</text>
</comment>
<dbReference type="SMART" id="SM00256">
    <property type="entry name" value="FBOX"/>
    <property type="match status" value="1"/>
</dbReference>
<dbReference type="EMBL" id="NKXS01001968">
    <property type="protein sequence ID" value="PIN16038.1"/>
    <property type="molecule type" value="Genomic_DNA"/>
</dbReference>
<keyword evidence="3" id="KW-1185">Reference proteome</keyword>
<dbReference type="GO" id="GO:0031146">
    <property type="term" value="P:SCF-dependent proteasomal ubiquitin-dependent protein catabolic process"/>
    <property type="evidence" value="ECO:0007669"/>
    <property type="project" value="InterPro"/>
</dbReference>
<dbReference type="Gene3D" id="1.20.1280.50">
    <property type="match status" value="1"/>
</dbReference>
<dbReference type="GO" id="GO:0000209">
    <property type="term" value="P:protein polyubiquitination"/>
    <property type="evidence" value="ECO:0007669"/>
    <property type="project" value="TreeGrafter"/>
</dbReference>
<evidence type="ECO:0000313" key="3">
    <source>
        <dbReference type="Proteomes" id="UP000231279"/>
    </source>
</evidence>
<dbReference type="STRING" id="429701.A0A2G9HEW0"/>
<dbReference type="OrthoDB" id="3219396at2759"/>